<organism evidence="2 3">
    <name type="scientific">Fusarium fujikuroi</name>
    <name type="common">Bakanae and foot rot disease fungus</name>
    <name type="synonym">Gibberella fujikuroi</name>
    <dbReference type="NCBI Taxonomy" id="5127"/>
    <lineage>
        <taxon>Eukaryota</taxon>
        <taxon>Fungi</taxon>
        <taxon>Dikarya</taxon>
        <taxon>Ascomycota</taxon>
        <taxon>Pezizomycotina</taxon>
        <taxon>Sordariomycetes</taxon>
        <taxon>Hypocreomycetidae</taxon>
        <taxon>Hypocreales</taxon>
        <taxon>Nectriaceae</taxon>
        <taxon>Fusarium</taxon>
        <taxon>Fusarium fujikuroi species complex</taxon>
    </lineage>
</organism>
<name>A0A9Q9U5Q1_FUSFU</name>
<dbReference type="AlphaFoldDB" id="A0A9Q9U5Q1"/>
<feature type="region of interest" description="Disordered" evidence="1">
    <location>
        <begin position="1"/>
        <end position="23"/>
    </location>
</feature>
<proteinExistence type="predicted"/>
<sequence length="197" mass="22962">MEADSFGLNISSPNDRDSDLEADGEWEDVVPKSEKMEEHFAYVQAATSLQHVRQHLTSQFESLFFKYLAIRHTVGSCDKHHVHPEDEEVSEILFRLLDLSLEGSNLFTVQEMATWFICASTSLNALGTNKKRNFNSPKHWKIRGLEILYPKPTSRYVNRFRNMWLITKNRSNATLFLGKWSLEHGIRLRPDSRRHSR</sequence>
<evidence type="ECO:0000313" key="3">
    <source>
        <dbReference type="Proteomes" id="UP000760494"/>
    </source>
</evidence>
<dbReference type="Proteomes" id="UP000760494">
    <property type="component" value="Unassembled WGS sequence"/>
</dbReference>
<dbReference type="EMBL" id="CABFJX010000024">
    <property type="protein sequence ID" value="VTT58687.1"/>
    <property type="molecule type" value="Genomic_DNA"/>
</dbReference>
<evidence type="ECO:0000256" key="1">
    <source>
        <dbReference type="SAM" id="MobiDB-lite"/>
    </source>
</evidence>
<accession>A0A9Q9U5Q1</accession>
<protein>
    <submittedName>
        <fullName evidence="2">Uncharacterized protein</fullName>
    </submittedName>
</protein>
<comment type="caution">
    <text evidence="2">The sequence shown here is derived from an EMBL/GenBank/DDBJ whole genome shotgun (WGS) entry which is preliminary data.</text>
</comment>
<gene>
    <name evidence="2" type="ORF">C2S_3618</name>
</gene>
<reference evidence="2" key="1">
    <citation type="submission" date="2019-05" db="EMBL/GenBank/DDBJ databases">
        <authorList>
            <person name="Piombo E."/>
        </authorList>
    </citation>
    <scope>NUCLEOTIDE SEQUENCE</scope>
    <source>
        <strain evidence="2">C2S</strain>
    </source>
</reference>
<evidence type="ECO:0000313" key="2">
    <source>
        <dbReference type="EMBL" id="VTT58687.1"/>
    </source>
</evidence>